<dbReference type="OrthoDB" id="10394827at2759"/>
<dbReference type="AlphaFoldDB" id="T0PJY8"/>
<dbReference type="GeneID" id="19957164"/>
<accession>T0PJY8</accession>
<dbReference type="Proteomes" id="UP000030762">
    <property type="component" value="Unassembled WGS sequence"/>
</dbReference>
<dbReference type="InParanoid" id="T0PJY8"/>
<gene>
    <name evidence="2" type="ORF">SDRG_16437</name>
</gene>
<evidence type="ECO:0000313" key="3">
    <source>
        <dbReference type="Proteomes" id="UP000030762"/>
    </source>
</evidence>
<protein>
    <recommendedName>
        <fullName evidence="4">Transcription factor CBF/NF-Y/archaeal histone domain-containing protein</fullName>
    </recommendedName>
</protein>
<reference evidence="2 3" key="1">
    <citation type="submission" date="2012-04" db="EMBL/GenBank/DDBJ databases">
        <title>The Genome Sequence of Saprolegnia declina VS20.</title>
        <authorList>
            <consortium name="The Broad Institute Genome Sequencing Platform"/>
            <person name="Russ C."/>
            <person name="Nusbaum C."/>
            <person name="Tyler B."/>
            <person name="van West P."/>
            <person name="Dieguez-Uribeondo J."/>
            <person name="de Bruijn I."/>
            <person name="Tripathy S."/>
            <person name="Jiang R."/>
            <person name="Young S.K."/>
            <person name="Zeng Q."/>
            <person name="Gargeya S."/>
            <person name="Fitzgerald M."/>
            <person name="Haas B."/>
            <person name="Abouelleil A."/>
            <person name="Alvarado L."/>
            <person name="Arachchi H.M."/>
            <person name="Berlin A."/>
            <person name="Chapman S.B."/>
            <person name="Goldberg J."/>
            <person name="Griggs A."/>
            <person name="Gujja S."/>
            <person name="Hansen M."/>
            <person name="Howarth C."/>
            <person name="Imamovic A."/>
            <person name="Larimer J."/>
            <person name="McCowen C."/>
            <person name="Montmayeur A."/>
            <person name="Murphy C."/>
            <person name="Neiman D."/>
            <person name="Pearson M."/>
            <person name="Priest M."/>
            <person name="Roberts A."/>
            <person name="Saif S."/>
            <person name="Shea T."/>
            <person name="Sisk P."/>
            <person name="Sykes S."/>
            <person name="Wortman J."/>
            <person name="Nusbaum C."/>
            <person name="Birren B."/>
        </authorList>
    </citation>
    <scope>NUCLEOTIDE SEQUENCE [LARGE SCALE GENOMIC DNA]</scope>
    <source>
        <strain evidence="2 3">VS20</strain>
    </source>
</reference>
<dbReference type="RefSeq" id="XP_008620869.1">
    <property type="nucleotide sequence ID" value="XM_008622647.1"/>
</dbReference>
<dbReference type="EMBL" id="JH767259">
    <property type="protein sequence ID" value="EQC25699.1"/>
    <property type="molecule type" value="Genomic_DNA"/>
</dbReference>
<dbReference type="VEuPathDB" id="FungiDB:SDRG_16437"/>
<proteinExistence type="predicted"/>
<evidence type="ECO:0000313" key="2">
    <source>
        <dbReference type="EMBL" id="EQC25699.1"/>
    </source>
</evidence>
<dbReference type="OMA" id="FAPLYSF"/>
<feature type="region of interest" description="Disordered" evidence="1">
    <location>
        <begin position="90"/>
        <end position="136"/>
    </location>
</feature>
<evidence type="ECO:0000256" key="1">
    <source>
        <dbReference type="SAM" id="MobiDB-lite"/>
    </source>
</evidence>
<organism evidence="2 3">
    <name type="scientific">Saprolegnia diclina (strain VS20)</name>
    <dbReference type="NCBI Taxonomy" id="1156394"/>
    <lineage>
        <taxon>Eukaryota</taxon>
        <taxon>Sar</taxon>
        <taxon>Stramenopiles</taxon>
        <taxon>Oomycota</taxon>
        <taxon>Saprolegniomycetes</taxon>
        <taxon>Saprolegniales</taxon>
        <taxon>Saprolegniaceae</taxon>
        <taxon>Saprolegnia</taxon>
    </lineage>
</organism>
<sequence>MRSDPLQSHLKKLIKDDRDVSQLRAESSALLCDVTRAFVLELAERIAVELRAGGSLSPDAFKAMLLAEPAFAPLYSFIEDMTVLETKAMLRKRKKTTPTAAASAKRAKRPAPPPEPEPVASAPMTIAEDDDYDASD</sequence>
<keyword evidence="3" id="KW-1185">Reference proteome</keyword>
<name>T0PJY8_SAPDV</name>
<evidence type="ECO:0008006" key="4">
    <source>
        <dbReference type="Google" id="ProtNLM"/>
    </source>
</evidence>
<feature type="compositionally biased region" description="Acidic residues" evidence="1">
    <location>
        <begin position="127"/>
        <end position="136"/>
    </location>
</feature>